<dbReference type="RefSeq" id="WP_322411627.1">
    <property type="nucleotide sequence ID" value="NZ_CP139779.1"/>
</dbReference>
<dbReference type="InterPro" id="IPR018764">
    <property type="entry name" value="RskA_C"/>
</dbReference>
<keyword evidence="4 12" id="KW-0812">Transmembrane</keyword>
<feature type="domain" description="Anti-sigma K factor RskA C-terminal" evidence="13">
    <location>
        <begin position="135"/>
        <end position="271"/>
    </location>
</feature>
<comment type="subcellular location">
    <subcellularLocation>
        <location evidence="2">Cell membrane</location>
    </subcellularLocation>
    <subcellularLocation>
        <location evidence="1">Membrane</location>
        <topology evidence="1">Single-pass membrane protein</topology>
    </subcellularLocation>
</comment>
<feature type="compositionally biased region" description="Low complexity" evidence="11">
    <location>
        <begin position="96"/>
        <end position="108"/>
    </location>
</feature>
<dbReference type="InterPro" id="IPR051474">
    <property type="entry name" value="Anti-sigma-K/W_factor"/>
</dbReference>
<evidence type="ECO:0000256" key="8">
    <source>
        <dbReference type="ARBA" id="ARBA00023163"/>
    </source>
</evidence>
<evidence type="ECO:0000256" key="6">
    <source>
        <dbReference type="ARBA" id="ARBA00023015"/>
    </source>
</evidence>
<keyword evidence="8" id="KW-0804">Transcription</keyword>
<dbReference type="Pfam" id="PF10099">
    <property type="entry name" value="RskA_C"/>
    <property type="match status" value="1"/>
</dbReference>
<protein>
    <recommendedName>
        <fullName evidence="10">Regulator of SigK</fullName>
    </recommendedName>
    <alternativeName>
        <fullName evidence="9">Sigma-K anti-sigma factor RskA</fullName>
    </alternativeName>
</protein>
<dbReference type="Proteomes" id="UP001324533">
    <property type="component" value="Chromosome"/>
</dbReference>
<name>A0ABZ0VG50_9MICO</name>
<evidence type="ECO:0000256" key="5">
    <source>
        <dbReference type="ARBA" id="ARBA00022989"/>
    </source>
</evidence>
<dbReference type="Gene3D" id="1.10.10.1320">
    <property type="entry name" value="Anti-sigma factor, zinc-finger domain"/>
    <property type="match status" value="1"/>
</dbReference>
<keyword evidence="5 12" id="KW-1133">Transmembrane helix</keyword>
<evidence type="ECO:0000256" key="11">
    <source>
        <dbReference type="SAM" id="MobiDB-lite"/>
    </source>
</evidence>
<keyword evidence="6" id="KW-0805">Transcription regulation</keyword>
<keyword evidence="7 12" id="KW-0472">Membrane</keyword>
<evidence type="ECO:0000256" key="12">
    <source>
        <dbReference type="SAM" id="Phobius"/>
    </source>
</evidence>
<evidence type="ECO:0000256" key="1">
    <source>
        <dbReference type="ARBA" id="ARBA00004167"/>
    </source>
</evidence>
<evidence type="ECO:0000256" key="10">
    <source>
        <dbReference type="ARBA" id="ARBA00030803"/>
    </source>
</evidence>
<sequence>MNEQEFAELAAGFALAALSPEDAQVFAQARAAHPEWAHHVDDALETASLLAGMAPAVAPPPSIRDALLAHVFDRDEREPEISSATGLFAAVGGTSDAPAPDAAGPAAARTDEDDHHPATTGAVAVVRRRWTRGLLALAASFVLLVALGFGAASVNEYLNRTPAQVALAAIEAAPDATSVTAEAADGGVVTARWSPSLEQAVVVTDGLPRLADDQVFELWVLRGDEVTSAGTFEPAPGGETVALLEAGFEQGDTIAMSVEPTGGSPTGLPTSDPLVAIPTDA</sequence>
<evidence type="ECO:0000313" key="15">
    <source>
        <dbReference type="Proteomes" id="UP001324533"/>
    </source>
</evidence>
<evidence type="ECO:0000256" key="2">
    <source>
        <dbReference type="ARBA" id="ARBA00004236"/>
    </source>
</evidence>
<accession>A0ABZ0VG50</accession>
<keyword evidence="3" id="KW-1003">Cell membrane</keyword>
<dbReference type="EMBL" id="CP139779">
    <property type="protein sequence ID" value="WQB71510.1"/>
    <property type="molecule type" value="Genomic_DNA"/>
</dbReference>
<evidence type="ECO:0000259" key="13">
    <source>
        <dbReference type="Pfam" id="PF10099"/>
    </source>
</evidence>
<feature type="region of interest" description="Disordered" evidence="11">
    <location>
        <begin position="94"/>
        <end position="117"/>
    </location>
</feature>
<evidence type="ECO:0000256" key="9">
    <source>
        <dbReference type="ARBA" id="ARBA00029829"/>
    </source>
</evidence>
<reference evidence="14 15" key="1">
    <citation type="submission" date="2023-06" db="EMBL/GenBank/DDBJ databases">
        <title>Rock-solubilizing bacteria, Microbacterium invictum, promotes re-establishment of vegetation in rocky wasteland by accelerating rock bio-weathering and reshaping soil bacterial community.</title>
        <authorList>
            <person name="Liu C."/>
        </authorList>
    </citation>
    <scope>NUCLEOTIDE SEQUENCE [LARGE SCALE GENOMIC DNA]</scope>
    <source>
        <strain evidence="14 15">X-18</strain>
    </source>
</reference>
<keyword evidence="15" id="KW-1185">Reference proteome</keyword>
<evidence type="ECO:0000256" key="4">
    <source>
        <dbReference type="ARBA" id="ARBA00022692"/>
    </source>
</evidence>
<organism evidence="14 15">
    <name type="scientific">Microbacterium invictum</name>
    <dbReference type="NCBI Taxonomy" id="515415"/>
    <lineage>
        <taxon>Bacteria</taxon>
        <taxon>Bacillati</taxon>
        <taxon>Actinomycetota</taxon>
        <taxon>Actinomycetes</taxon>
        <taxon>Micrococcales</taxon>
        <taxon>Microbacteriaceae</taxon>
        <taxon>Microbacterium</taxon>
    </lineage>
</organism>
<gene>
    <name evidence="14" type="ORF">T9R20_06015</name>
</gene>
<dbReference type="InterPro" id="IPR041916">
    <property type="entry name" value="Anti_sigma_zinc_sf"/>
</dbReference>
<dbReference type="PANTHER" id="PTHR37461:SF1">
    <property type="entry name" value="ANTI-SIGMA-K FACTOR RSKA"/>
    <property type="match status" value="1"/>
</dbReference>
<evidence type="ECO:0000256" key="3">
    <source>
        <dbReference type="ARBA" id="ARBA00022475"/>
    </source>
</evidence>
<feature type="transmembrane region" description="Helical" evidence="12">
    <location>
        <begin position="134"/>
        <end position="154"/>
    </location>
</feature>
<dbReference type="PANTHER" id="PTHR37461">
    <property type="entry name" value="ANTI-SIGMA-K FACTOR RSKA"/>
    <property type="match status" value="1"/>
</dbReference>
<proteinExistence type="predicted"/>
<evidence type="ECO:0000256" key="7">
    <source>
        <dbReference type="ARBA" id="ARBA00023136"/>
    </source>
</evidence>
<evidence type="ECO:0000313" key="14">
    <source>
        <dbReference type="EMBL" id="WQB71510.1"/>
    </source>
</evidence>